<dbReference type="CDD" id="cd07067">
    <property type="entry name" value="HP_PGM_like"/>
    <property type="match status" value="1"/>
</dbReference>
<sequence>MNLYIMRHGDAEQSNGQDSLRALTVKGVDEAAEAGEWLKSQGASIDLAMVSPFLRAQQTFEHVQQHNQPIEHITYNELIPEGSADEVQALLDGILLDNSLDNVLIVSHMPLVCYLVDKLTQQHGPLFATASIIHIEYDQQTHIGVLRFCYHVPAKI</sequence>
<reference evidence="2" key="1">
    <citation type="journal article" date="2018" name="Int. J. Syst. Evol. Microbiol.">
        <title>Neptunicella marina gen. nov., sp. nov., isolated from surface seawater.</title>
        <authorList>
            <person name="Liu X."/>
            <person name="Lai Q."/>
            <person name="Du Y."/>
            <person name="Zhang X."/>
            <person name="Liu Z."/>
            <person name="Sun F."/>
            <person name="Shao Z."/>
        </authorList>
    </citation>
    <scope>NUCLEOTIDE SEQUENCE</scope>
    <source>
        <strain evidence="2">S27-2</strain>
    </source>
</reference>
<dbReference type="Proteomes" id="UP000601768">
    <property type="component" value="Unassembled WGS sequence"/>
</dbReference>
<dbReference type="SMART" id="SM00855">
    <property type="entry name" value="PGAM"/>
    <property type="match status" value="1"/>
</dbReference>
<proteinExistence type="predicted"/>
<dbReference type="InterPro" id="IPR029033">
    <property type="entry name" value="His_PPase_superfam"/>
</dbReference>
<name>A0A8J6IVZ2_9ALTE</name>
<evidence type="ECO:0000313" key="3">
    <source>
        <dbReference type="Proteomes" id="UP000601768"/>
    </source>
</evidence>
<accession>A0A8J6IVZ2</accession>
<dbReference type="GO" id="GO:0101006">
    <property type="term" value="F:protein histidine phosphatase activity"/>
    <property type="evidence" value="ECO:0007669"/>
    <property type="project" value="InterPro"/>
</dbReference>
<evidence type="ECO:0000256" key="1">
    <source>
        <dbReference type="PIRSR" id="PIRSR613078-2"/>
    </source>
</evidence>
<dbReference type="Pfam" id="PF00300">
    <property type="entry name" value="His_Phos_1"/>
    <property type="match status" value="1"/>
</dbReference>
<dbReference type="GO" id="GO:0005737">
    <property type="term" value="C:cytoplasm"/>
    <property type="evidence" value="ECO:0007669"/>
    <property type="project" value="InterPro"/>
</dbReference>
<evidence type="ECO:0000313" key="2">
    <source>
        <dbReference type="EMBL" id="MBC3766722.1"/>
    </source>
</evidence>
<reference evidence="2" key="2">
    <citation type="submission" date="2020-08" db="EMBL/GenBank/DDBJ databases">
        <authorList>
            <person name="Lai Q."/>
        </authorList>
    </citation>
    <scope>NUCLEOTIDE SEQUENCE</scope>
    <source>
        <strain evidence="2">S27-2</strain>
    </source>
</reference>
<dbReference type="InterPro" id="IPR013078">
    <property type="entry name" value="His_Pase_superF_clade-1"/>
</dbReference>
<comment type="caution">
    <text evidence="2">The sequence shown here is derived from an EMBL/GenBank/DDBJ whole genome shotgun (WGS) entry which is preliminary data.</text>
</comment>
<gene>
    <name evidence="2" type="primary">sixA</name>
    <name evidence="2" type="ORF">H8B19_12605</name>
</gene>
<dbReference type="NCBIfam" id="TIGR00249">
    <property type="entry name" value="sixA"/>
    <property type="match status" value="1"/>
</dbReference>
<organism evidence="2 3">
    <name type="scientific">Neptunicella marina</name>
    <dbReference type="NCBI Taxonomy" id="2125989"/>
    <lineage>
        <taxon>Bacteria</taxon>
        <taxon>Pseudomonadati</taxon>
        <taxon>Pseudomonadota</taxon>
        <taxon>Gammaproteobacteria</taxon>
        <taxon>Alteromonadales</taxon>
        <taxon>Alteromonadaceae</taxon>
        <taxon>Neptunicella</taxon>
    </lineage>
</organism>
<dbReference type="AlphaFoldDB" id="A0A8J6IVZ2"/>
<dbReference type="Gene3D" id="3.40.50.1240">
    <property type="entry name" value="Phosphoglycerate mutase-like"/>
    <property type="match status" value="1"/>
</dbReference>
<feature type="binding site" evidence="1">
    <location>
        <position position="55"/>
    </location>
    <ligand>
        <name>substrate</name>
    </ligand>
</feature>
<dbReference type="SUPFAM" id="SSF53254">
    <property type="entry name" value="Phosphoglycerate mutase-like"/>
    <property type="match status" value="1"/>
</dbReference>
<keyword evidence="3" id="KW-1185">Reference proteome</keyword>
<protein>
    <submittedName>
        <fullName evidence="2">Phosphohistidine phosphatase SixA</fullName>
    </submittedName>
</protein>
<dbReference type="RefSeq" id="WP_186507251.1">
    <property type="nucleotide sequence ID" value="NZ_JACNEP010000010.1"/>
</dbReference>
<dbReference type="EMBL" id="JACNEP010000010">
    <property type="protein sequence ID" value="MBC3766722.1"/>
    <property type="molecule type" value="Genomic_DNA"/>
</dbReference>
<dbReference type="InterPro" id="IPR004449">
    <property type="entry name" value="SixA"/>
</dbReference>